<dbReference type="HOGENOM" id="CLU_2681763_0_0_7"/>
<feature type="region of interest" description="Disordered" evidence="1">
    <location>
        <begin position="47"/>
        <end position="74"/>
    </location>
</feature>
<gene>
    <name evidence="3" type="ordered locus">Desti_0150</name>
</gene>
<evidence type="ECO:0008006" key="5">
    <source>
        <dbReference type="Google" id="ProtNLM"/>
    </source>
</evidence>
<keyword evidence="2" id="KW-0732">Signal</keyword>
<feature type="compositionally biased region" description="Basic and acidic residues" evidence="1">
    <location>
        <begin position="54"/>
        <end position="74"/>
    </location>
</feature>
<dbReference type="KEGG" id="dti:Desti_0150"/>
<evidence type="ECO:0000256" key="2">
    <source>
        <dbReference type="SAM" id="SignalP"/>
    </source>
</evidence>
<dbReference type="RefSeq" id="WP_014808055.1">
    <property type="nucleotide sequence ID" value="NC_018025.1"/>
</dbReference>
<feature type="signal peptide" evidence="2">
    <location>
        <begin position="1"/>
        <end position="23"/>
    </location>
</feature>
<dbReference type="AlphaFoldDB" id="I4C005"/>
<evidence type="ECO:0000313" key="4">
    <source>
        <dbReference type="Proteomes" id="UP000006055"/>
    </source>
</evidence>
<dbReference type="EMBL" id="CP003360">
    <property type="protein sequence ID" value="AFM22896.1"/>
    <property type="molecule type" value="Genomic_DNA"/>
</dbReference>
<feature type="chain" id="PRO_5003686832" description="DUF4124 domain-containing protein" evidence="2">
    <location>
        <begin position="24"/>
        <end position="74"/>
    </location>
</feature>
<sequence length="74" mass="8113">MLKKTLAILGVLAFVLVSSLGFAAEKKWYVTKDKNNVCYVKQVANPKNPVAGPFDKKADAQKAKTEKCPKKSKS</sequence>
<organism evidence="3 4">
    <name type="scientific">Desulfomonile tiedjei (strain ATCC 49306 / DSM 6799 / DCB-1)</name>
    <dbReference type="NCBI Taxonomy" id="706587"/>
    <lineage>
        <taxon>Bacteria</taxon>
        <taxon>Pseudomonadati</taxon>
        <taxon>Thermodesulfobacteriota</taxon>
        <taxon>Desulfomonilia</taxon>
        <taxon>Desulfomonilales</taxon>
        <taxon>Desulfomonilaceae</taxon>
        <taxon>Desulfomonile</taxon>
    </lineage>
</organism>
<proteinExistence type="predicted"/>
<reference evidence="4" key="1">
    <citation type="submission" date="2012-06" db="EMBL/GenBank/DDBJ databases">
        <title>Complete sequence of chromosome of Desulfomonile tiedjei DSM 6799.</title>
        <authorList>
            <person name="Lucas S."/>
            <person name="Copeland A."/>
            <person name="Lapidus A."/>
            <person name="Glavina del Rio T."/>
            <person name="Dalin E."/>
            <person name="Tice H."/>
            <person name="Bruce D."/>
            <person name="Goodwin L."/>
            <person name="Pitluck S."/>
            <person name="Peters L."/>
            <person name="Ovchinnikova G."/>
            <person name="Zeytun A."/>
            <person name="Lu M."/>
            <person name="Kyrpides N."/>
            <person name="Mavromatis K."/>
            <person name="Ivanova N."/>
            <person name="Brettin T."/>
            <person name="Detter J.C."/>
            <person name="Han C."/>
            <person name="Larimer F."/>
            <person name="Land M."/>
            <person name="Hauser L."/>
            <person name="Markowitz V."/>
            <person name="Cheng J.-F."/>
            <person name="Hugenholtz P."/>
            <person name="Woyke T."/>
            <person name="Wu D."/>
            <person name="Spring S."/>
            <person name="Schroeder M."/>
            <person name="Brambilla E."/>
            <person name="Klenk H.-P."/>
            <person name="Eisen J.A."/>
        </authorList>
    </citation>
    <scope>NUCLEOTIDE SEQUENCE [LARGE SCALE GENOMIC DNA]</scope>
    <source>
        <strain evidence="4">ATCC 49306 / DSM 6799 / DCB-1</strain>
    </source>
</reference>
<evidence type="ECO:0000256" key="1">
    <source>
        <dbReference type="SAM" id="MobiDB-lite"/>
    </source>
</evidence>
<dbReference type="Proteomes" id="UP000006055">
    <property type="component" value="Chromosome"/>
</dbReference>
<accession>I4C005</accession>
<keyword evidence="4" id="KW-1185">Reference proteome</keyword>
<evidence type="ECO:0000313" key="3">
    <source>
        <dbReference type="EMBL" id="AFM22896.1"/>
    </source>
</evidence>
<name>I4C005_DESTA</name>
<protein>
    <recommendedName>
        <fullName evidence="5">DUF4124 domain-containing protein</fullName>
    </recommendedName>
</protein>